<keyword evidence="4" id="KW-0406">Ion transport</keyword>
<dbReference type="KEGG" id="gsl:JL72_p105"/>
<gene>
    <name evidence="11" type="primary">atpE</name>
</gene>
<dbReference type="GO" id="GO:0045259">
    <property type="term" value="C:proton-transporting ATP synthase complex"/>
    <property type="evidence" value="ECO:0007669"/>
    <property type="project" value="UniProtKB-KW"/>
</dbReference>
<proteinExistence type="inferred from homology"/>
<dbReference type="CDD" id="cd12152">
    <property type="entry name" value="F1-ATPase_delta"/>
    <property type="match status" value="1"/>
</dbReference>
<dbReference type="NCBIfam" id="TIGR01216">
    <property type="entry name" value="ATP_synt_epsi"/>
    <property type="match status" value="1"/>
</dbReference>
<evidence type="ECO:0000259" key="10">
    <source>
        <dbReference type="Pfam" id="PF02823"/>
    </source>
</evidence>
<keyword evidence="11" id="KW-0934">Plastid</keyword>
<dbReference type="SUPFAM" id="SSF51344">
    <property type="entry name" value="Epsilon subunit of F1F0-ATP synthase N-terminal domain"/>
    <property type="match status" value="1"/>
</dbReference>
<feature type="coiled-coil region" evidence="8">
    <location>
        <begin position="89"/>
        <end position="132"/>
    </location>
</feature>
<dbReference type="Pfam" id="PF02823">
    <property type="entry name" value="ATP-synt_DE_N"/>
    <property type="match status" value="1"/>
</dbReference>
<dbReference type="RefSeq" id="YP_009051105.1">
    <property type="nucleotide sequence ID" value="NC_024665.1"/>
</dbReference>
<dbReference type="PANTHER" id="PTHR13822">
    <property type="entry name" value="ATP SYNTHASE DELTA/EPSILON CHAIN"/>
    <property type="match status" value="1"/>
</dbReference>
<evidence type="ECO:0000256" key="2">
    <source>
        <dbReference type="ARBA" id="ARBA00005712"/>
    </source>
</evidence>
<evidence type="ECO:0000256" key="1">
    <source>
        <dbReference type="ARBA" id="ARBA00004170"/>
    </source>
</evidence>
<keyword evidence="7" id="KW-0066">ATP synthesis</keyword>
<dbReference type="Gene3D" id="1.10.287.540">
    <property type="entry name" value="Helix hairpin bin"/>
    <property type="match status" value="1"/>
</dbReference>
<dbReference type="InterPro" id="IPR020547">
    <property type="entry name" value="ATP_synth_F1_esu_C"/>
</dbReference>
<dbReference type="InterPro" id="IPR020546">
    <property type="entry name" value="ATP_synth_F1_dsu/esu_N"/>
</dbReference>
<keyword evidence="3" id="KW-0813">Transport</keyword>
<keyword evidence="5" id="KW-0472">Membrane</keyword>
<accession>A0A075W2F0</accession>
<feature type="domain" description="ATP synthase epsilon subunit C-terminal" evidence="9">
    <location>
        <begin position="87"/>
        <end position="129"/>
    </location>
</feature>
<dbReference type="GO" id="GO:0046933">
    <property type="term" value="F:proton-transporting ATP synthase activity, rotational mechanism"/>
    <property type="evidence" value="ECO:0007669"/>
    <property type="project" value="InterPro"/>
</dbReference>
<keyword evidence="8" id="KW-0175">Coiled coil</keyword>
<organism evidence="11">
    <name type="scientific">Galdieria sulphuraria</name>
    <name type="common">Red alga</name>
    <dbReference type="NCBI Taxonomy" id="130081"/>
    <lineage>
        <taxon>Eukaryota</taxon>
        <taxon>Rhodophyta</taxon>
        <taxon>Bangiophyceae</taxon>
        <taxon>Galdieriales</taxon>
        <taxon>Galdieriaceae</taxon>
        <taxon>Galdieria</taxon>
    </lineage>
</organism>
<evidence type="ECO:0000313" key="11">
    <source>
        <dbReference type="EMBL" id="AIG92548.1"/>
    </source>
</evidence>
<dbReference type="GeneID" id="20005599"/>
<dbReference type="Gene3D" id="2.60.15.10">
    <property type="entry name" value="F0F1 ATP synthase delta/epsilon subunit, N-terminal"/>
    <property type="match status" value="1"/>
</dbReference>
<evidence type="ECO:0000256" key="4">
    <source>
        <dbReference type="ARBA" id="ARBA00023065"/>
    </source>
</evidence>
<feature type="domain" description="ATP synthase F1 complex delta/epsilon subunit N-terminal" evidence="10">
    <location>
        <begin position="3"/>
        <end position="81"/>
    </location>
</feature>
<name>A0A075W2F0_GALSU</name>
<keyword evidence="6" id="KW-0139">CF(1)</keyword>
<dbReference type="HAMAP" id="MF_00530">
    <property type="entry name" value="ATP_synth_epsil_bac"/>
    <property type="match status" value="1"/>
</dbReference>
<dbReference type="EMBL" id="KJ700459">
    <property type="protein sequence ID" value="AIG92548.1"/>
    <property type="molecule type" value="Genomic_DNA"/>
</dbReference>
<dbReference type="AlphaFoldDB" id="A0A075W2F0"/>
<dbReference type="InterPro" id="IPR036771">
    <property type="entry name" value="ATPsynth_dsu/esu_N"/>
</dbReference>
<dbReference type="Pfam" id="PF00401">
    <property type="entry name" value="ATP-synt_DE"/>
    <property type="match status" value="1"/>
</dbReference>
<dbReference type="PANTHER" id="PTHR13822:SF10">
    <property type="entry name" value="ATP SYNTHASE EPSILON CHAIN, CHLOROPLASTIC"/>
    <property type="match status" value="1"/>
</dbReference>
<reference evidence="11" key="1">
    <citation type="journal article" date="2015" name="Genome Biol. Evol.">
        <title>Extreme features of the Galdieria sulphuraria organellar genomes: a consequence of polyextremophily?</title>
        <authorList>
            <person name="Jain K."/>
            <person name="Krause K."/>
            <person name="Grewe F."/>
            <person name="Nelson G.F."/>
            <person name="Weber A.P."/>
            <person name="Christensen A.C."/>
            <person name="Mower J.P."/>
        </authorList>
    </citation>
    <scope>NUCLEOTIDE SEQUENCE</scope>
    <source>
        <strain evidence="11">074W</strain>
    </source>
</reference>
<evidence type="ECO:0000256" key="7">
    <source>
        <dbReference type="ARBA" id="ARBA00023310"/>
    </source>
</evidence>
<evidence type="ECO:0000259" key="9">
    <source>
        <dbReference type="Pfam" id="PF00401"/>
    </source>
</evidence>
<evidence type="ECO:0000256" key="5">
    <source>
        <dbReference type="ARBA" id="ARBA00023136"/>
    </source>
</evidence>
<protein>
    <submittedName>
        <fullName evidence="11">ATP synthase CF1 epsilon subunit</fullName>
    </submittedName>
</protein>
<dbReference type="InterPro" id="IPR001469">
    <property type="entry name" value="ATP_synth_F1_dsu/esu"/>
</dbReference>
<comment type="subcellular location">
    <subcellularLocation>
        <location evidence="1">Membrane</location>
        <topology evidence="1">Peripheral membrane protein</topology>
    </subcellularLocation>
</comment>
<comment type="similarity">
    <text evidence="2">Belongs to the ATPase epsilon chain family.</text>
</comment>
<evidence type="ECO:0000256" key="6">
    <source>
        <dbReference type="ARBA" id="ARBA00023196"/>
    </source>
</evidence>
<evidence type="ECO:0000256" key="8">
    <source>
        <dbReference type="SAM" id="Coils"/>
    </source>
</evidence>
<geneLocation type="plastid" evidence="11"/>
<evidence type="ECO:0000256" key="3">
    <source>
        <dbReference type="ARBA" id="ARBA00022448"/>
    </source>
</evidence>
<sequence>MGLNIRVIAPDRIVWNAKAEEIILPTSTGQLGILSGHAPLLSALDIGVMRVRIKNNWTSIVLFGGFAEVENDEIIILVNGAEEASVINLDKANKDLIESSSLLNEAKTNKEKIEATQKLRKAKARVQAANTLTNQSIY</sequence>